<comment type="subcellular location">
    <subcellularLocation>
        <location evidence="8">Nucleus</location>
    </subcellularLocation>
</comment>
<evidence type="ECO:0000256" key="4">
    <source>
        <dbReference type="ARBA" id="ARBA00022801"/>
    </source>
</evidence>
<dbReference type="Gene3D" id="3.30.40.10">
    <property type="entry name" value="Zinc/RING finger domain, C3HC4 (zinc finger)"/>
    <property type="match status" value="1"/>
</dbReference>
<evidence type="ECO:0000313" key="11">
    <source>
        <dbReference type="EMBL" id="KZT08098.1"/>
    </source>
</evidence>
<dbReference type="AlphaFoldDB" id="A0A165F0E1"/>
<feature type="region of interest" description="Disordered" evidence="9">
    <location>
        <begin position="320"/>
        <end position="420"/>
    </location>
</feature>
<keyword evidence="6 8" id="KW-0234">DNA repair</keyword>
<evidence type="ECO:0000256" key="3">
    <source>
        <dbReference type="ARBA" id="ARBA00022763"/>
    </source>
</evidence>
<evidence type="ECO:0000256" key="9">
    <source>
        <dbReference type="SAM" id="MobiDB-lite"/>
    </source>
</evidence>
<comment type="similarity">
    <text evidence="8">Belongs to the SLX1 family.</text>
</comment>
<dbReference type="PANTHER" id="PTHR20208:SF10">
    <property type="entry name" value="STRUCTURE-SPECIFIC ENDONUCLEASE SUBUNIT SLX1"/>
    <property type="match status" value="1"/>
</dbReference>
<keyword evidence="1 8" id="KW-0540">Nuclease</keyword>
<dbReference type="STRING" id="1314785.A0A165F0E1"/>
<feature type="domain" description="GIY-YIG" evidence="10">
    <location>
        <begin position="13"/>
        <end position="99"/>
    </location>
</feature>
<dbReference type="HAMAP" id="MF_03100">
    <property type="entry name" value="Endonuc_su_Slx1"/>
    <property type="match status" value="1"/>
</dbReference>
<dbReference type="PROSITE" id="PS50164">
    <property type="entry name" value="GIY_YIG"/>
    <property type="match status" value="1"/>
</dbReference>
<dbReference type="SUPFAM" id="SSF82771">
    <property type="entry name" value="GIY-YIG endonuclease"/>
    <property type="match status" value="1"/>
</dbReference>
<keyword evidence="12" id="KW-1185">Reference proteome</keyword>
<dbReference type="InterPro" id="IPR000305">
    <property type="entry name" value="GIY-YIG_endonuc"/>
</dbReference>
<dbReference type="RefSeq" id="XP_040765838.1">
    <property type="nucleotide sequence ID" value="XM_040904196.1"/>
</dbReference>
<evidence type="ECO:0000256" key="6">
    <source>
        <dbReference type="ARBA" id="ARBA00023204"/>
    </source>
</evidence>
<keyword evidence="7 8" id="KW-0539">Nucleus</keyword>
<reference evidence="11 12" key="1">
    <citation type="journal article" date="2016" name="Mol. Biol. Evol.">
        <title>Comparative Genomics of Early-Diverging Mushroom-Forming Fungi Provides Insights into the Origins of Lignocellulose Decay Capabilities.</title>
        <authorList>
            <person name="Nagy L.G."/>
            <person name="Riley R."/>
            <person name="Tritt A."/>
            <person name="Adam C."/>
            <person name="Daum C."/>
            <person name="Floudas D."/>
            <person name="Sun H."/>
            <person name="Yadav J.S."/>
            <person name="Pangilinan J."/>
            <person name="Larsson K.H."/>
            <person name="Matsuura K."/>
            <person name="Barry K."/>
            <person name="Labutti K."/>
            <person name="Kuo R."/>
            <person name="Ohm R.A."/>
            <person name="Bhattacharya S.S."/>
            <person name="Shirouzu T."/>
            <person name="Yoshinaga Y."/>
            <person name="Martin F.M."/>
            <person name="Grigoriev I.V."/>
            <person name="Hibbett D.S."/>
        </authorList>
    </citation>
    <scope>NUCLEOTIDE SEQUENCE [LARGE SCALE GENOMIC DNA]</scope>
    <source>
        <strain evidence="11 12">93-53</strain>
    </source>
</reference>
<dbReference type="GO" id="GO:0017108">
    <property type="term" value="F:5'-flap endonuclease activity"/>
    <property type="evidence" value="ECO:0007669"/>
    <property type="project" value="InterPro"/>
</dbReference>
<dbReference type="InterPro" id="IPR027520">
    <property type="entry name" value="Slx1"/>
</dbReference>
<feature type="compositionally biased region" description="Low complexity" evidence="9">
    <location>
        <begin position="320"/>
        <end position="331"/>
    </location>
</feature>
<proteinExistence type="inferred from homology"/>
<dbReference type="EMBL" id="KV427616">
    <property type="protein sequence ID" value="KZT08098.1"/>
    <property type="molecule type" value="Genomic_DNA"/>
</dbReference>
<comment type="caution">
    <text evidence="8">Lacks conserved residue(s) required for the propagation of feature annotation.</text>
</comment>
<evidence type="ECO:0000259" key="10">
    <source>
        <dbReference type="PROSITE" id="PS50164"/>
    </source>
</evidence>
<dbReference type="GO" id="GO:0033557">
    <property type="term" value="C:Slx1-Slx4 complex"/>
    <property type="evidence" value="ECO:0007669"/>
    <property type="project" value="UniProtKB-UniRule"/>
</dbReference>
<dbReference type="Pfam" id="PF01541">
    <property type="entry name" value="GIY-YIG"/>
    <property type="match status" value="1"/>
</dbReference>
<comment type="subunit">
    <text evidence="8">Forms a heterodimer with SLX4.</text>
</comment>
<evidence type="ECO:0000256" key="8">
    <source>
        <dbReference type="HAMAP-Rule" id="MF_03100"/>
    </source>
</evidence>
<dbReference type="InterPro" id="IPR035901">
    <property type="entry name" value="GIY-YIG_endonuc_sf"/>
</dbReference>
<protein>
    <recommendedName>
        <fullName evidence="10">GIY-YIG domain-containing protein</fullName>
    </recommendedName>
</protein>
<dbReference type="Gene3D" id="3.40.1440.10">
    <property type="entry name" value="GIY-YIG endonuclease"/>
    <property type="match status" value="1"/>
</dbReference>
<dbReference type="FunCoup" id="A0A165F0E1">
    <property type="interactions" value="84"/>
</dbReference>
<sequence>MSTKGQASHRFPAFYACYLLKGAKSAVTSDVTCTTYVGSTVNPLRRIRQHNGEITCGAARTRRGRPWVMQMLVHGFPSRIAALQFEWAWQHPWRSRHLRGEHGQRIFPKKKQLSADQKIIIVREMLGFHPYNTWPLHVKLFTEDAITAWLNAWDEAHTFELPAGFTCSIEVKGVDRKPRVRGSSDAGSLDISDAQFTSSHLRKMSDTYASNKTPKCSICDGVIDISHASVQDPLAVALCPTETCTGISHLTCLADDFLHSEEASSSQFIPRGGQCRPCRTYILWGDVIRGCHRRKGEVAPIPDSDLSGNEDDLMAEMSANSADAAPLPAAPGRKGKATKTTIRRSQAPRETARVDPSAGEHSNDDCVSSSTGESSKKSAGCSVSNPRKQAVSSKKRTTAGKTKAKDRGRLTEDRASDASIDAVKVFNRKLEHK</sequence>
<dbReference type="InParanoid" id="A0A165F0E1"/>
<evidence type="ECO:0000256" key="1">
    <source>
        <dbReference type="ARBA" id="ARBA00022722"/>
    </source>
</evidence>
<dbReference type="InterPro" id="IPR050381">
    <property type="entry name" value="SLX1_endonuclease"/>
</dbReference>
<dbReference type="InterPro" id="IPR048749">
    <property type="entry name" value="SLX1_C"/>
</dbReference>
<dbReference type="Pfam" id="PF21202">
    <property type="entry name" value="SLX1_C"/>
    <property type="match status" value="1"/>
</dbReference>
<dbReference type="GeneID" id="63821226"/>
<feature type="compositionally biased region" description="Basic residues" evidence="9">
    <location>
        <begin position="393"/>
        <end position="402"/>
    </location>
</feature>
<evidence type="ECO:0000256" key="5">
    <source>
        <dbReference type="ARBA" id="ARBA00023172"/>
    </source>
</evidence>
<accession>A0A165F0E1</accession>
<dbReference type="CDD" id="cd10455">
    <property type="entry name" value="GIY-YIG_SLX1"/>
    <property type="match status" value="1"/>
</dbReference>
<evidence type="ECO:0000256" key="2">
    <source>
        <dbReference type="ARBA" id="ARBA00022759"/>
    </source>
</evidence>
<feature type="compositionally biased region" description="Polar residues" evidence="9">
    <location>
        <begin position="381"/>
        <end position="392"/>
    </location>
</feature>
<dbReference type="Proteomes" id="UP000076871">
    <property type="component" value="Unassembled WGS sequence"/>
</dbReference>
<evidence type="ECO:0000313" key="12">
    <source>
        <dbReference type="Proteomes" id="UP000076871"/>
    </source>
</evidence>
<keyword evidence="2 8" id="KW-0255">Endonuclease</keyword>
<keyword evidence="5 8" id="KW-0233">DNA recombination</keyword>
<dbReference type="PANTHER" id="PTHR20208">
    <property type="entry name" value="STRUCTURE-SPECIFIC ENDONUCLEASE SUBUNIT SLX1"/>
    <property type="match status" value="1"/>
</dbReference>
<comment type="cofactor">
    <cofactor evidence="8">
        <name>a divalent metal cation</name>
        <dbReference type="ChEBI" id="CHEBI:60240"/>
    </cofactor>
</comment>
<feature type="compositionally biased region" description="Basic and acidic residues" evidence="9">
    <location>
        <begin position="403"/>
        <end position="416"/>
    </location>
</feature>
<keyword evidence="4 8" id="KW-0378">Hydrolase</keyword>
<comment type="function">
    <text evidence="8">Catalytic subunit of the SLX1-SLX4 structure-specific endonuclease that resolves DNA secondary structures generated during DNA repair and recombination. Has endonuclease activity towards branched DNA substrates, introducing single-strand cuts in duplex DNA close to junctions with ss-DNA.</text>
</comment>
<keyword evidence="3 8" id="KW-0227">DNA damage</keyword>
<evidence type="ECO:0000256" key="7">
    <source>
        <dbReference type="ARBA" id="ARBA00023242"/>
    </source>
</evidence>
<name>A0A165F0E1_9APHY</name>
<dbReference type="GO" id="GO:0008821">
    <property type="term" value="F:crossover junction DNA endonuclease activity"/>
    <property type="evidence" value="ECO:0007669"/>
    <property type="project" value="TreeGrafter"/>
</dbReference>
<dbReference type="GO" id="GO:0000724">
    <property type="term" value="P:double-strand break repair via homologous recombination"/>
    <property type="evidence" value="ECO:0007669"/>
    <property type="project" value="TreeGrafter"/>
</dbReference>
<dbReference type="InterPro" id="IPR013083">
    <property type="entry name" value="Znf_RING/FYVE/PHD"/>
</dbReference>
<organism evidence="11 12">
    <name type="scientific">Laetiporus sulphureus 93-53</name>
    <dbReference type="NCBI Taxonomy" id="1314785"/>
    <lineage>
        <taxon>Eukaryota</taxon>
        <taxon>Fungi</taxon>
        <taxon>Dikarya</taxon>
        <taxon>Basidiomycota</taxon>
        <taxon>Agaricomycotina</taxon>
        <taxon>Agaricomycetes</taxon>
        <taxon>Polyporales</taxon>
        <taxon>Laetiporus</taxon>
    </lineage>
</organism>
<gene>
    <name evidence="11" type="ORF">LAESUDRAFT_649754</name>
</gene>
<dbReference type="OrthoDB" id="24645at2759"/>